<dbReference type="Proteomes" id="UP000479710">
    <property type="component" value="Unassembled WGS sequence"/>
</dbReference>
<evidence type="ECO:0000313" key="2">
    <source>
        <dbReference type="EMBL" id="KAF0919101.1"/>
    </source>
</evidence>
<keyword evidence="3" id="KW-1185">Reference proteome</keyword>
<name>A0A6G1E348_9ORYZ</name>
<sequence length="98" mass="10712">MATRGAAIEVTASPSPLSPTLPPSKPPLRLNQAVLLLHTTKPTTYAATGAPSPLPPSVDWLISFLSFLILRRKRPKKPSPHTAAAALRRRRRRRSGSW</sequence>
<feature type="compositionally biased region" description="Basic residues" evidence="1">
    <location>
        <begin position="87"/>
        <end position="98"/>
    </location>
</feature>
<gene>
    <name evidence="2" type="ORF">E2562_028387</name>
</gene>
<evidence type="ECO:0000256" key="1">
    <source>
        <dbReference type="SAM" id="MobiDB-lite"/>
    </source>
</evidence>
<feature type="region of interest" description="Disordered" evidence="1">
    <location>
        <begin position="1"/>
        <end position="25"/>
    </location>
</feature>
<proteinExistence type="predicted"/>
<reference evidence="2 3" key="1">
    <citation type="submission" date="2019-11" db="EMBL/GenBank/DDBJ databases">
        <title>Whole genome sequence of Oryza granulata.</title>
        <authorList>
            <person name="Li W."/>
        </authorList>
    </citation>
    <scope>NUCLEOTIDE SEQUENCE [LARGE SCALE GENOMIC DNA]</scope>
    <source>
        <strain evidence="3">cv. Menghai</strain>
        <tissue evidence="2">Leaf</tissue>
    </source>
</reference>
<protein>
    <submittedName>
        <fullName evidence="2">Uncharacterized protein</fullName>
    </submittedName>
</protein>
<dbReference type="EMBL" id="SPHZ02000005">
    <property type="protein sequence ID" value="KAF0919101.1"/>
    <property type="molecule type" value="Genomic_DNA"/>
</dbReference>
<feature type="compositionally biased region" description="Pro residues" evidence="1">
    <location>
        <begin position="16"/>
        <end position="25"/>
    </location>
</feature>
<organism evidence="2 3">
    <name type="scientific">Oryza meyeriana var. granulata</name>
    <dbReference type="NCBI Taxonomy" id="110450"/>
    <lineage>
        <taxon>Eukaryota</taxon>
        <taxon>Viridiplantae</taxon>
        <taxon>Streptophyta</taxon>
        <taxon>Embryophyta</taxon>
        <taxon>Tracheophyta</taxon>
        <taxon>Spermatophyta</taxon>
        <taxon>Magnoliopsida</taxon>
        <taxon>Liliopsida</taxon>
        <taxon>Poales</taxon>
        <taxon>Poaceae</taxon>
        <taxon>BOP clade</taxon>
        <taxon>Oryzoideae</taxon>
        <taxon>Oryzeae</taxon>
        <taxon>Oryzinae</taxon>
        <taxon>Oryza</taxon>
        <taxon>Oryza meyeriana</taxon>
    </lineage>
</organism>
<accession>A0A6G1E348</accession>
<dbReference type="AlphaFoldDB" id="A0A6G1E348"/>
<feature type="region of interest" description="Disordered" evidence="1">
    <location>
        <begin position="74"/>
        <end position="98"/>
    </location>
</feature>
<evidence type="ECO:0000313" key="3">
    <source>
        <dbReference type="Proteomes" id="UP000479710"/>
    </source>
</evidence>
<comment type="caution">
    <text evidence="2">The sequence shown here is derived from an EMBL/GenBank/DDBJ whole genome shotgun (WGS) entry which is preliminary data.</text>
</comment>